<sequence>MSYFLENEEVNEAVEEVKAQDGIASIEPLLDNRIVRAIREMGFEKLSPIQEQAIPYLLQGEDIIGQAQTGTGKTAAFGIPAIQHINPDVKKLQTIILCPTRELAIQAAEELRKIAKYMHGIKVLPVYGGQDISRQIAGLRGVQIIVGTPGRVMDHMRRHTIKLDLVNMVVLDEADEMLNMGFREDMELILGQIPGEHQTALFSATMPKPILEITDRFQKDAKIVKVAAKELTIPLVSQKFYRVKNQDKDAACVRLLEYYQPKRTLIFCNTKKKVDELADLLKQQGFQAEGLHGDLSQAQRDVAMNRFRNGGASILIATDVAARGIDVDDVEAVINYDIPQDIEYYVHRIGRTGRAGRKGRSFTFANSREIGKIREIERVCHTTITEKKLPGAAKVLKAKADKYLNKAWELHEHEDVELMKSFLQRKMEEEGCDALDLAAAMLKYQVGDKGEEIAADDYVQRRGRFGEKGRFGRNDGEGRGFGRGDGRRRFSREDGDRRRFGRSDRDRRDDGSTGSGEDRRRRRDENHEDGRKWGGRDRKAADRKYSGDRAEREAKKRKKREEPGIGNSFPKRKRS</sequence>
<dbReference type="GO" id="GO:0016787">
    <property type="term" value="F:hydrolase activity"/>
    <property type="evidence" value="ECO:0007669"/>
    <property type="project" value="UniProtKB-KW"/>
</dbReference>
<evidence type="ECO:0000256" key="2">
    <source>
        <dbReference type="ARBA" id="ARBA00022741"/>
    </source>
</evidence>
<dbReference type="Pfam" id="PF00271">
    <property type="entry name" value="Helicase_C"/>
    <property type="match status" value="1"/>
</dbReference>
<evidence type="ECO:0000259" key="9">
    <source>
        <dbReference type="PROSITE" id="PS51192"/>
    </source>
</evidence>
<dbReference type="PROSITE" id="PS51192">
    <property type="entry name" value="HELICASE_ATP_BIND_1"/>
    <property type="match status" value="1"/>
</dbReference>
<evidence type="ECO:0000256" key="5">
    <source>
        <dbReference type="ARBA" id="ARBA00022840"/>
    </source>
</evidence>
<dbReference type="InterPro" id="IPR057325">
    <property type="entry name" value="DeaD_dimer"/>
</dbReference>
<dbReference type="InterPro" id="IPR044742">
    <property type="entry name" value="DEAD/DEAH_RhlB"/>
</dbReference>
<evidence type="ECO:0000313" key="11">
    <source>
        <dbReference type="EMBL" id="MCC2120641.1"/>
    </source>
</evidence>
<dbReference type="Pfam" id="PF00270">
    <property type="entry name" value="DEAD"/>
    <property type="match status" value="1"/>
</dbReference>
<dbReference type="CDD" id="cd00268">
    <property type="entry name" value="DEADc"/>
    <property type="match status" value="1"/>
</dbReference>
<name>A0AAE2ZZZ8_9FIRM</name>
<dbReference type="SMART" id="SM00487">
    <property type="entry name" value="DEXDc"/>
    <property type="match status" value="1"/>
</dbReference>
<comment type="caution">
    <text evidence="11">The sequence shown here is derived from an EMBL/GenBank/DDBJ whole genome shotgun (WGS) entry which is preliminary data.</text>
</comment>
<feature type="compositionally biased region" description="Basic and acidic residues" evidence="8">
    <location>
        <begin position="466"/>
        <end position="554"/>
    </location>
</feature>
<evidence type="ECO:0000259" key="10">
    <source>
        <dbReference type="PROSITE" id="PS51194"/>
    </source>
</evidence>
<dbReference type="PROSITE" id="PS51194">
    <property type="entry name" value="HELICASE_CTER"/>
    <property type="match status" value="1"/>
</dbReference>
<dbReference type="Pfam" id="PF25399">
    <property type="entry name" value="DeaD_dimer"/>
    <property type="match status" value="1"/>
</dbReference>
<dbReference type="RefSeq" id="WP_227733681.1">
    <property type="nucleotide sequence ID" value="NZ_JBBNJG010000073.1"/>
</dbReference>
<dbReference type="InterPro" id="IPR001650">
    <property type="entry name" value="Helicase_C-like"/>
</dbReference>
<evidence type="ECO:0000256" key="6">
    <source>
        <dbReference type="ARBA" id="ARBA00038437"/>
    </source>
</evidence>
<dbReference type="InterPro" id="IPR050079">
    <property type="entry name" value="DEAD_box_RNA_helicase"/>
</dbReference>
<organism evidence="11 12">
    <name type="scientific">Waltera acetigignens</name>
    <dbReference type="NCBI Taxonomy" id="2981769"/>
    <lineage>
        <taxon>Bacteria</taxon>
        <taxon>Bacillati</taxon>
        <taxon>Bacillota</taxon>
        <taxon>Clostridia</taxon>
        <taxon>Lachnospirales</taxon>
        <taxon>Lachnospiraceae</taxon>
        <taxon>Waltera</taxon>
    </lineage>
</organism>
<dbReference type="Gene3D" id="3.40.50.300">
    <property type="entry name" value="P-loop containing nucleotide triphosphate hydrolases"/>
    <property type="match status" value="2"/>
</dbReference>
<dbReference type="GO" id="GO:0003676">
    <property type="term" value="F:nucleic acid binding"/>
    <property type="evidence" value="ECO:0007669"/>
    <property type="project" value="InterPro"/>
</dbReference>
<feature type="region of interest" description="Disordered" evidence="8">
    <location>
        <begin position="466"/>
        <end position="575"/>
    </location>
</feature>
<evidence type="ECO:0000313" key="12">
    <source>
        <dbReference type="Proteomes" id="UP001197795"/>
    </source>
</evidence>
<evidence type="ECO:0000256" key="8">
    <source>
        <dbReference type="SAM" id="MobiDB-lite"/>
    </source>
</evidence>
<protein>
    <submittedName>
        <fullName evidence="11">DEAD/DEAH box helicase</fullName>
    </submittedName>
</protein>
<keyword evidence="3 7" id="KW-0378">Hydrolase</keyword>
<dbReference type="Proteomes" id="UP001197795">
    <property type="component" value="Unassembled WGS sequence"/>
</dbReference>
<dbReference type="SUPFAM" id="SSF52540">
    <property type="entry name" value="P-loop containing nucleoside triphosphate hydrolases"/>
    <property type="match status" value="1"/>
</dbReference>
<dbReference type="InterPro" id="IPR011545">
    <property type="entry name" value="DEAD/DEAH_box_helicase_dom"/>
</dbReference>
<feature type="domain" description="Helicase ATP-binding" evidence="9">
    <location>
        <begin position="54"/>
        <end position="224"/>
    </location>
</feature>
<accession>A0AAE2ZZZ8</accession>
<keyword evidence="5 7" id="KW-0067">ATP-binding</keyword>
<keyword evidence="12" id="KW-1185">Reference proteome</keyword>
<evidence type="ECO:0000256" key="3">
    <source>
        <dbReference type="ARBA" id="ARBA00022801"/>
    </source>
</evidence>
<evidence type="ECO:0000256" key="7">
    <source>
        <dbReference type="RuleBase" id="RU000492"/>
    </source>
</evidence>
<comment type="similarity">
    <text evidence="6 7">Belongs to the DEAD box helicase family.</text>
</comment>
<dbReference type="GO" id="GO:0005524">
    <property type="term" value="F:ATP binding"/>
    <property type="evidence" value="ECO:0007669"/>
    <property type="project" value="UniProtKB-KW"/>
</dbReference>
<gene>
    <name evidence="11" type="ORF">LKD75_13780</name>
</gene>
<dbReference type="PANTHER" id="PTHR47959:SF1">
    <property type="entry name" value="ATP-DEPENDENT RNA HELICASE DBPA"/>
    <property type="match status" value="1"/>
</dbReference>
<keyword evidence="2 7" id="KW-0547">Nucleotide-binding</keyword>
<dbReference type="InterPro" id="IPR014001">
    <property type="entry name" value="Helicase_ATP-bd"/>
</dbReference>
<keyword evidence="1" id="KW-0963">Cytoplasm</keyword>
<proteinExistence type="inferred from homology"/>
<dbReference type="CDD" id="cd18787">
    <property type="entry name" value="SF2_C_DEAD"/>
    <property type="match status" value="1"/>
</dbReference>
<reference evidence="11 12" key="1">
    <citation type="submission" date="2021-10" db="EMBL/GenBank/DDBJ databases">
        <title>Anaerobic single-cell dispensing facilitates the cultivation of human gut bacteria.</title>
        <authorList>
            <person name="Afrizal A."/>
        </authorList>
    </citation>
    <scope>NUCLEOTIDE SEQUENCE [LARGE SCALE GENOMIC DNA]</scope>
    <source>
        <strain evidence="11 12">CLA-AA-H273</strain>
    </source>
</reference>
<evidence type="ECO:0000256" key="1">
    <source>
        <dbReference type="ARBA" id="ARBA00022490"/>
    </source>
</evidence>
<feature type="domain" description="Helicase C-terminal" evidence="10">
    <location>
        <begin position="235"/>
        <end position="397"/>
    </location>
</feature>
<dbReference type="GO" id="GO:0005829">
    <property type="term" value="C:cytosol"/>
    <property type="evidence" value="ECO:0007669"/>
    <property type="project" value="TreeGrafter"/>
</dbReference>
<dbReference type="AlphaFoldDB" id="A0AAE2ZZZ8"/>
<keyword evidence="4 7" id="KW-0347">Helicase</keyword>
<dbReference type="EMBL" id="JAJEPV010000039">
    <property type="protein sequence ID" value="MCC2120641.1"/>
    <property type="molecule type" value="Genomic_DNA"/>
</dbReference>
<dbReference type="InterPro" id="IPR000629">
    <property type="entry name" value="RNA-helicase_DEAD-box_CS"/>
</dbReference>
<dbReference type="PROSITE" id="PS00039">
    <property type="entry name" value="DEAD_ATP_HELICASE"/>
    <property type="match status" value="1"/>
</dbReference>
<dbReference type="InterPro" id="IPR027417">
    <property type="entry name" value="P-loop_NTPase"/>
</dbReference>
<dbReference type="GO" id="GO:0003724">
    <property type="term" value="F:RNA helicase activity"/>
    <property type="evidence" value="ECO:0007669"/>
    <property type="project" value="TreeGrafter"/>
</dbReference>
<dbReference type="PANTHER" id="PTHR47959">
    <property type="entry name" value="ATP-DEPENDENT RNA HELICASE RHLE-RELATED"/>
    <property type="match status" value="1"/>
</dbReference>
<dbReference type="SMART" id="SM00490">
    <property type="entry name" value="HELICc"/>
    <property type="match status" value="1"/>
</dbReference>
<evidence type="ECO:0000256" key="4">
    <source>
        <dbReference type="ARBA" id="ARBA00022806"/>
    </source>
</evidence>